<evidence type="ECO:0008006" key="7">
    <source>
        <dbReference type="Google" id="ProtNLM"/>
    </source>
</evidence>
<dbReference type="GO" id="GO:0046872">
    <property type="term" value="F:metal ion binding"/>
    <property type="evidence" value="ECO:0007669"/>
    <property type="project" value="UniProtKB-KW"/>
</dbReference>
<sequence length="799" mass="90293">MSYYYQPWEISFGIDGEPGLDFARNPITGLFDDQDMINALTKAMDDPISNFGPRNVPKCLKPVEILGIVQARKWEIGTLNDFRDFFGTPRHQTFGSVSKNAEIQDALRDLYEHADKIELYPGVFSKSDANMGVDPGPSDVDSALWSAIFSDAITLVRSDRFYTTDWNTNSLTSWGMKEVTPDNDTCKSSIFHRLIQRAFPEWYPYNSVQFFHPFYTRQTNARFAAQQGYAPEFRMSQKPTTSDQYGTPVFDVSDSVTQKPWKPIYLAEVKKISAILKDASNFVHPALKDSANFPTCFDFKGMFSSHNSEPKPILPALKEDTEAITGYFSDLMRYIIKQESISMNSSTLQIDATRDFAIPVVTKYVADFLGFGHLIRSAKYPKAPHSENEIYQHISNSNRWSATRYWFGTPKDNPMTKLGYEVAERVLKHEPSLPAAASKMLFVGLHAAYNSVLAFTSALKKFLEEMYDFANPQKNPHKQLSGRPKWVKAQELAFKDDEKSEQELRGLVEDVERRSIKLPLVRVALKIKKYKISEGNNLKVEKDHKVILDIKAAAKAGVEPKESDFLDHKSTAMDQFADYQPKRIAEVGVTAMIKIFAQMRNARRGHDAQGRVKKVKLDASAEGYTNYMAPMRIQRISKEVEMLGEPQIAEKIYTSKVLRPETETYLTAEWDEMVPFPNTWMIRFDGFGTSKYACEVNGALQEFGKLRELELYDDAPPYYQPRGASHTGGVFGDAAHVSSTPSSIPNGSANTKKIEIKDGAALLKPQTPAEHEPTIFTGCVYHGPVECVDLRGFSFHVDQ</sequence>
<name>A0A6A6QLE1_9PEZI</name>
<evidence type="ECO:0000256" key="1">
    <source>
        <dbReference type="ARBA" id="ARBA00022723"/>
    </source>
</evidence>
<keyword evidence="4" id="KW-0408">Iron</keyword>
<dbReference type="GO" id="GO:0004601">
    <property type="term" value="F:peroxidase activity"/>
    <property type="evidence" value="ECO:0007669"/>
    <property type="project" value="InterPro"/>
</dbReference>
<evidence type="ECO:0000313" key="5">
    <source>
        <dbReference type="EMBL" id="KAF2492523.1"/>
    </source>
</evidence>
<dbReference type="InterPro" id="IPR019791">
    <property type="entry name" value="Haem_peroxidase_animal"/>
</dbReference>
<dbReference type="GO" id="GO:0020037">
    <property type="term" value="F:heme binding"/>
    <property type="evidence" value="ECO:0007669"/>
    <property type="project" value="InterPro"/>
</dbReference>
<protein>
    <recommendedName>
        <fullName evidence="7">Heme peroxidase</fullName>
    </recommendedName>
</protein>
<keyword evidence="2" id="KW-0223">Dioxygenase</keyword>
<evidence type="ECO:0000256" key="3">
    <source>
        <dbReference type="ARBA" id="ARBA00023002"/>
    </source>
</evidence>
<keyword evidence="3" id="KW-0560">Oxidoreductase</keyword>
<dbReference type="GO" id="GO:0006979">
    <property type="term" value="P:response to oxidative stress"/>
    <property type="evidence" value="ECO:0007669"/>
    <property type="project" value="InterPro"/>
</dbReference>
<dbReference type="GO" id="GO:0006631">
    <property type="term" value="P:fatty acid metabolic process"/>
    <property type="evidence" value="ECO:0007669"/>
    <property type="project" value="UniProtKB-ARBA"/>
</dbReference>
<dbReference type="SUPFAM" id="SSF48113">
    <property type="entry name" value="Heme-dependent peroxidases"/>
    <property type="match status" value="1"/>
</dbReference>
<dbReference type="InterPro" id="IPR050783">
    <property type="entry name" value="Oxylipin_biosynth_metab"/>
</dbReference>
<keyword evidence="6" id="KW-1185">Reference proteome</keyword>
<dbReference type="PROSITE" id="PS50292">
    <property type="entry name" value="PEROXIDASE_3"/>
    <property type="match status" value="1"/>
</dbReference>
<evidence type="ECO:0000313" key="6">
    <source>
        <dbReference type="Proteomes" id="UP000799750"/>
    </source>
</evidence>
<proteinExistence type="predicted"/>
<gene>
    <name evidence="5" type="ORF">BU16DRAFT_583709</name>
</gene>
<dbReference type="InterPro" id="IPR037120">
    <property type="entry name" value="Haem_peroxidase_sf_animal"/>
</dbReference>
<dbReference type="Proteomes" id="UP000799750">
    <property type="component" value="Unassembled WGS sequence"/>
</dbReference>
<dbReference type="EMBL" id="MU004193">
    <property type="protein sequence ID" value="KAF2492523.1"/>
    <property type="molecule type" value="Genomic_DNA"/>
</dbReference>
<dbReference type="PANTHER" id="PTHR11903">
    <property type="entry name" value="PROSTAGLANDIN G/H SYNTHASE"/>
    <property type="match status" value="1"/>
</dbReference>
<dbReference type="Pfam" id="PF03098">
    <property type="entry name" value="An_peroxidase"/>
    <property type="match status" value="1"/>
</dbReference>
<dbReference type="GO" id="GO:0051213">
    <property type="term" value="F:dioxygenase activity"/>
    <property type="evidence" value="ECO:0007669"/>
    <property type="project" value="UniProtKB-KW"/>
</dbReference>
<evidence type="ECO:0000256" key="4">
    <source>
        <dbReference type="ARBA" id="ARBA00023004"/>
    </source>
</evidence>
<keyword evidence="1" id="KW-0479">Metal-binding</keyword>
<dbReference type="PANTHER" id="PTHR11903:SF13">
    <property type="entry name" value="LINOLEATE 10R-LIPOXYGENASE"/>
    <property type="match status" value="1"/>
</dbReference>
<dbReference type="InterPro" id="IPR010255">
    <property type="entry name" value="Haem_peroxidase_sf"/>
</dbReference>
<organism evidence="5 6">
    <name type="scientific">Lophium mytilinum</name>
    <dbReference type="NCBI Taxonomy" id="390894"/>
    <lineage>
        <taxon>Eukaryota</taxon>
        <taxon>Fungi</taxon>
        <taxon>Dikarya</taxon>
        <taxon>Ascomycota</taxon>
        <taxon>Pezizomycotina</taxon>
        <taxon>Dothideomycetes</taxon>
        <taxon>Pleosporomycetidae</taxon>
        <taxon>Mytilinidiales</taxon>
        <taxon>Mytilinidiaceae</taxon>
        <taxon>Lophium</taxon>
    </lineage>
</organism>
<evidence type="ECO:0000256" key="2">
    <source>
        <dbReference type="ARBA" id="ARBA00022964"/>
    </source>
</evidence>
<dbReference type="AlphaFoldDB" id="A0A6A6QLE1"/>
<dbReference type="OrthoDB" id="823504at2759"/>
<dbReference type="Gene3D" id="1.10.640.10">
    <property type="entry name" value="Haem peroxidase domain superfamily, animal type"/>
    <property type="match status" value="1"/>
</dbReference>
<reference evidence="5" key="1">
    <citation type="journal article" date="2020" name="Stud. Mycol.">
        <title>101 Dothideomycetes genomes: a test case for predicting lifestyles and emergence of pathogens.</title>
        <authorList>
            <person name="Haridas S."/>
            <person name="Albert R."/>
            <person name="Binder M."/>
            <person name="Bloem J."/>
            <person name="Labutti K."/>
            <person name="Salamov A."/>
            <person name="Andreopoulos B."/>
            <person name="Baker S."/>
            <person name="Barry K."/>
            <person name="Bills G."/>
            <person name="Bluhm B."/>
            <person name="Cannon C."/>
            <person name="Castanera R."/>
            <person name="Culley D."/>
            <person name="Daum C."/>
            <person name="Ezra D."/>
            <person name="Gonzalez J."/>
            <person name="Henrissat B."/>
            <person name="Kuo A."/>
            <person name="Liang C."/>
            <person name="Lipzen A."/>
            <person name="Lutzoni F."/>
            <person name="Magnuson J."/>
            <person name="Mondo S."/>
            <person name="Nolan M."/>
            <person name="Ohm R."/>
            <person name="Pangilinan J."/>
            <person name="Park H.-J."/>
            <person name="Ramirez L."/>
            <person name="Alfaro M."/>
            <person name="Sun H."/>
            <person name="Tritt A."/>
            <person name="Yoshinaga Y."/>
            <person name="Zwiers L.-H."/>
            <person name="Turgeon B."/>
            <person name="Goodwin S."/>
            <person name="Spatafora J."/>
            <person name="Crous P."/>
            <person name="Grigoriev I."/>
        </authorList>
    </citation>
    <scope>NUCLEOTIDE SEQUENCE</scope>
    <source>
        <strain evidence="5">CBS 269.34</strain>
    </source>
</reference>
<accession>A0A6A6QLE1</accession>